<gene>
    <name evidence="5" type="ORF">H9L01_09180</name>
</gene>
<dbReference type="GO" id="GO:0016491">
    <property type="term" value="F:oxidoreductase activity"/>
    <property type="evidence" value="ECO:0007669"/>
    <property type="project" value="UniProtKB-KW"/>
</dbReference>
<dbReference type="SUPFAM" id="SSF52218">
    <property type="entry name" value="Flavoproteins"/>
    <property type="match status" value="1"/>
</dbReference>
<dbReference type="InterPro" id="IPR029039">
    <property type="entry name" value="Flavoprotein-like_sf"/>
</dbReference>
<accession>A0A7G9RY55</accession>
<evidence type="ECO:0000256" key="3">
    <source>
        <dbReference type="ARBA" id="ARBA00023002"/>
    </source>
</evidence>
<protein>
    <submittedName>
        <fullName evidence="5">NAD(P)H-dependent oxidoreductase</fullName>
    </submittedName>
</protein>
<evidence type="ECO:0000259" key="4">
    <source>
        <dbReference type="Pfam" id="PF03358"/>
    </source>
</evidence>
<dbReference type="Gene3D" id="3.40.50.360">
    <property type="match status" value="1"/>
</dbReference>
<evidence type="ECO:0000313" key="6">
    <source>
        <dbReference type="Proteomes" id="UP000515928"/>
    </source>
</evidence>
<evidence type="ECO:0000313" key="5">
    <source>
        <dbReference type="EMBL" id="QNN60530.1"/>
    </source>
</evidence>
<proteinExistence type="predicted"/>
<name>A0A7G9RY55_9FIRM</name>
<keyword evidence="1" id="KW-0285">Flavoprotein</keyword>
<dbReference type="PANTHER" id="PTHR43408">
    <property type="entry name" value="FMN REDUCTASE (NADPH)"/>
    <property type="match status" value="1"/>
</dbReference>
<dbReference type="InterPro" id="IPR005025">
    <property type="entry name" value="FMN_Rdtase-like_dom"/>
</dbReference>
<sequence>MKILGIVGSVFGSKTKIALNNIAFSDSVEYQIVDLSELTLDFADGRDFRDYEGDTKRIIEMIFEADGIVVGTPVYQSSIPGALKNIFDLLPIDSIKDKPIGMVVTAGSPRHYLVAEYQLKPILNYMKASTIEKYVFLEGRDFYKDTIVEDDVHFRLKTLARDLEQRVISIENENALKYDF</sequence>
<dbReference type="PANTHER" id="PTHR43408:SF2">
    <property type="entry name" value="FMN REDUCTASE (NADPH)"/>
    <property type="match status" value="1"/>
</dbReference>
<dbReference type="KEGG" id="eio:H9L01_09180"/>
<organism evidence="5 6">
    <name type="scientific">Erysipelothrix inopinata</name>
    <dbReference type="NCBI Taxonomy" id="225084"/>
    <lineage>
        <taxon>Bacteria</taxon>
        <taxon>Bacillati</taxon>
        <taxon>Bacillota</taxon>
        <taxon>Erysipelotrichia</taxon>
        <taxon>Erysipelotrichales</taxon>
        <taxon>Erysipelotrichaceae</taxon>
        <taxon>Erysipelothrix</taxon>
    </lineage>
</organism>
<keyword evidence="3" id="KW-0560">Oxidoreductase</keyword>
<dbReference type="InterPro" id="IPR051814">
    <property type="entry name" value="NAD(P)H-dep_FMN_reductase"/>
</dbReference>
<feature type="domain" description="NADPH-dependent FMN reductase-like" evidence="4">
    <location>
        <begin position="1"/>
        <end position="137"/>
    </location>
</feature>
<dbReference type="RefSeq" id="WP_187533658.1">
    <property type="nucleotide sequence ID" value="NZ_CBCSHU010000010.1"/>
</dbReference>
<keyword evidence="6" id="KW-1185">Reference proteome</keyword>
<evidence type="ECO:0000256" key="1">
    <source>
        <dbReference type="ARBA" id="ARBA00022630"/>
    </source>
</evidence>
<dbReference type="EMBL" id="CP060715">
    <property type="protein sequence ID" value="QNN60530.1"/>
    <property type="molecule type" value="Genomic_DNA"/>
</dbReference>
<dbReference type="Pfam" id="PF03358">
    <property type="entry name" value="FMN_red"/>
    <property type="match status" value="1"/>
</dbReference>
<dbReference type="AlphaFoldDB" id="A0A7G9RY55"/>
<reference evidence="5 6" key="1">
    <citation type="submission" date="2020-08" db="EMBL/GenBank/DDBJ databases">
        <title>Genome sequence of Erysipelothrix inopinata DSM 15511T.</title>
        <authorList>
            <person name="Hyun D.-W."/>
            <person name="Bae J.-W."/>
        </authorList>
    </citation>
    <scope>NUCLEOTIDE SEQUENCE [LARGE SCALE GENOMIC DNA]</scope>
    <source>
        <strain evidence="5 6">DSM 15511</strain>
    </source>
</reference>
<dbReference type="Proteomes" id="UP000515928">
    <property type="component" value="Chromosome"/>
</dbReference>
<keyword evidence="2" id="KW-0288">FMN</keyword>
<evidence type="ECO:0000256" key="2">
    <source>
        <dbReference type="ARBA" id="ARBA00022643"/>
    </source>
</evidence>